<evidence type="ECO:0000256" key="5">
    <source>
        <dbReference type="ARBA" id="ARBA00023136"/>
    </source>
</evidence>
<comment type="subcellular location">
    <subcellularLocation>
        <location evidence="1">Cell membrane</location>
        <topology evidence="1">Multi-pass membrane protein</topology>
    </subcellularLocation>
</comment>
<dbReference type="InterPro" id="IPR050189">
    <property type="entry name" value="MFS_Efflux_Transporters"/>
</dbReference>
<keyword evidence="3 6" id="KW-0812">Transmembrane</keyword>
<evidence type="ECO:0000256" key="2">
    <source>
        <dbReference type="ARBA" id="ARBA00022475"/>
    </source>
</evidence>
<comment type="caution">
    <text evidence="8">The sequence shown here is derived from an EMBL/GenBank/DDBJ whole genome shotgun (WGS) entry which is preliminary data.</text>
</comment>
<evidence type="ECO:0000313" key="8">
    <source>
        <dbReference type="EMBL" id="KPA91733.1"/>
    </source>
</evidence>
<evidence type="ECO:0000259" key="7">
    <source>
        <dbReference type="PROSITE" id="PS50850"/>
    </source>
</evidence>
<feature type="transmembrane region" description="Helical" evidence="6">
    <location>
        <begin position="146"/>
        <end position="166"/>
    </location>
</feature>
<gene>
    <name evidence="8" type="ORF">PF66_01756</name>
</gene>
<evidence type="ECO:0000256" key="6">
    <source>
        <dbReference type="SAM" id="Phobius"/>
    </source>
</evidence>
<dbReference type="OrthoDB" id="5291895at2"/>
<dbReference type="Pfam" id="PF07690">
    <property type="entry name" value="MFS_1"/>
    <property type="match status" value="1"/>
</dbReference>
<feature type="domain" description="Major facilitator superfamily (MFS) profile" evidence="7">
    <location>
        <begin position="1"/>
        <end position="409"/>
    </location>
</feature>
<evidence type="ECO:0000313" key="9">
    <source>
        <dbReference type="Proteomes" id="UP000037931"/>
    </source>
</evidence>
<dbReference type="AlphaFoldDB" id="A0A0N0E4W4"/>
<keyword evidence="9" id="KW-1185">Reference proteome</keyword>
<sequence>MPGGDSQVVMNNTASTRGLTALTCALLLSQFFRTCLGVMAPEIQADLDLSPAGFGLLSSCFFLAFGFAQIPVGIAFDRYGVGGPTRLLMTLGVLSAVLFVCAPGGLTAMVAQAGLGLACAPIFMGLMHYAAEVLPPDRYVPFVSRTNALGMLGALCATAPLGWLIQGIGWRLSMAIAALVFAVVTLSVWRSVQDRGQAREHSESPTEMLRASLSLLAMPALWTIIPMCIAMAAGTSFRNAWGGPYLASVFELDIGSRGLALAVLSVGAFCVAGLMSWLVQRYAVRSTVLNWTLMTFLAAIALVIWPQAGVMTDVGLLALLATIGVLHPLVMSHARNLLKPSLRGRGLGLLNGFVFLGSAFASWAYGLIAADGLHRGLPDASIYSEIFAFSAALMLVGGLAYAFSPRRSLQD</sequence>
<keyword evidence="4 6" id="KW-1133">Transmembrane helix</keyword>
<dbReference type="PROSITE" id="PS50850">
    <property type="entry name" value="MFS"/>
    <property type="match status" value="1"/>
</dbReference>
<feature type="transmembrane region" description="Helical" evidence="6">
    <location>
        <begin position="254"/>
        <end position="279"/>
    </location>
</feature>
<dbReference type="Gene3D" id="1.20.1250.20">
    <property type="entry name" value="MFS general substrate transporter like domains"/>
    <property type="match status" value="2"/>
</dbReference>
<dbReference type="EMBL" id="JSYZ01000005">
    <property type="protein sequence ID" value="KPA91733.1"/>
    <property type="molecule type" value="Genomic_DNA"/>
</dbReference>
<proteinExistence type="predicted"/>
<feature type="transmembrane region" description="Helical" evidence="6">
    <location>
        <begin position="115"/>
        <end position="134"/>
    </location>
</feature>
<dbReference type="STRING" id="50340.PF66_01756"/>
<evidence type="ECO:0000256" key="1">
    <source>
        <dbReference type="ARBA" id="ARBA00004651"/>
    </source>
</evidence>
<keyword evidence="5 6" id="KW-0472">Membrane</keyword>
<dbReference type="GO" id="GO:0022857">
    <property type="term" value="F:transmembrane transporter activity"/>
    <property type="evidence" value="ECO:0007669"/>
    <property type="project" value="InterPro"/>
</dbReference>
<dbReference type="InterPro" id="IPR011701">
    <property type="entry name" value="MFS"/>
</dbReference>
<feature type="transmembrane region" description="Helical" evidence="6">
    <location>
        <begin position="172"/>
        <end position="192"/>
    </location>
</feature>
<reference evidence="8 9" key="1">
    <citation type="journal article" date="2015" name="PLoS ONE">
        <title>Rice-Infecting Pseudomonas Genomes Are Highly Accessorized and Harbor Multiple Putative Virulence Mechanisms to Cause Sheath Brown Rot.</title>
        <authorList>
            <person name="Quibod I.L."/>
            <person name="Grande G."/>
            <person name="Oreiro E.G."/>
            <person name="Borja F.N."/>
            <person name="Dossa G.S."/>
            <person name="Mauleon R."/>
            <person name="Cruz C.V."/>
            <person name="Oliva R."/>
        </authorList>
    </citation>
    <scope>NUCLEOTIDE SEQUENCE [LARGE SCALE GENOMIC DNA]</scope>
    <source>
        <strain evidence="8 9">IRRI 6609</strain>
    </source>
</reference>
<dbReference type="PANTHER" id="PTHR43124">
    <property type="entry name" value="PURINE EFFLUX PUMP PBUE"/>
    <property type="match status" value="1"/>
</dbReference>
<name>A0A0N0E4W4_9PSED</name>
<feature type="transmembrane region" description="Helical" evidence="6">
    <location>
        <begin position="53"/>
        <end position="76"/>
    </location>
</feature>
<evidence type="ECO:0000256" key="3">
    <source>
        <dbReference type="ARBA" id="ARBA00022692"/>
    </source>
</evidence>
<dbReference type="Proteomes" id="UP000037931">
    <property type="component" value="Unassembled WGS sequence"/>
</dbReference>
<dbReference type="PATRIC" id="fig|50340.43.peg.5013"/>
<feature type="transmembrane region" description="Helical" evidence="6">
    <location>
        <begin position="314"/>
        <end position="334"/>
    </location>
</feature>
<dbReference type="SUPFAM" id="SSF103473">
    <property type="entry name" value="MFS general substrate transporter"/>
    <property type="match status" value="1"/>
</dbReference>
<dbReference type="InterPro" id="IPR036259">
    <property type="entry name" value="MFS_trans_sf"/>
</dbReference>
<dbReference type="GO" id="GO:0005886">
    <property type="term" value="C:plasma membrane"/>
    <property type="evidence" value="ECO:0007669"/>
    <property type="project" value="UniProtKB-SubCell"/>
</dbReference>
<accession>A0A0N0E4W4</accession>
<feature type="transmembrane region" description="Helical" evidence="6">
    <location>
        <begin position="380"/>
        <end position="403"/>
    </location>
</feature>
<organism evidence="8 9">
    <name type="scientific">Pseudomonas asplenii</name>
    <dbReference type="NCBI Taxonomy" id="53407"/>
    <lineage>
        <taxon>Bacteria</taxon>
        <taxon>Pseudomonadati</taxon>
        <taxon>Pseudomonadota</taxon>
        <taxon>Gammaproteobacteria</taxon>
        <taxon>Pseudomonadales</taxon>
        <taxon>Pseudomonadaceae</taxon>
        <taxon>Pseudomonas</taxon>
    </lineage>
</organism>
<protein>
    <submittedName>
        <fullName evidence="8">Arabinose efflux permease family protein</fullName>
    </submittedName>
</protein>
<feature type="transmembrane region" description="Helical" evidence="6">
    <location>
        <begin position="346"/>
        <end position="368"/>
    </location>
</feature>
<dbReference type="InterPro" id="IPR020846">
    <property type="entry name" value="MFS_dom"/>
</dbReference>
<feature type="transmembrane region" description="Helical" evidence="6">
    <location>
        <begin position="288"/>
        <end position="308"/>
    </location>
</feature>
<dbReference type="PANTHER" id="PTHR43124:SF3">
    <property type="entry name" value="CHLORAMPHENICOL EFFLUX PUMP RV0191"/>
    <property type="match status" value="1"/>
</dbReference>
<keyword evidence="2" id="KW-1003">Cell membrane</keyword>
<feature type="transmembrane region" description="Helical" evidence="6">
    <location>
        <begin position="213"/>
        <end position="234"/>
    </location>
</feature>
<evidence type="ECO:0000256" key="4">
    <source>
        <dbReference type="ARBA" id="ARBA00022989"/>
    </source>
</evidence>
<feature type="transmembrane region" description="Helical" evidence="6">
    <location>
        <begin position="88"/>
        <end position="109"/>
    </location>
</feature>